<comment type="caution">
    <text evidence="2">The sequence shown here is derived from an EMBL/GenBank/DDBJ whole genome shotgun (WGS) entry which is preliminary data.</text>
</comment>
<accession>A0A4Z2ENL4</accession>
<protein>
    <submittedName>
        <fullName evidence="2">Uncharacterized protein</fullName>
    </submittedName>
</protein>
<gene>
    <name evidence="2" type="ORF">EYF80_059509</name>
</gene>
<proteinExistence type="predicted"/>
<dbReference type="EMBL" id="SRLO01004603">
    <property type="protein sequence ID" value="TNN30339.1"/>
    <property type="molecule type" value="Genomic_DNA"/>
</dbReference>
<keyword evidence="3" id="KW-1185">Reference proteome</keyword>
<evidence type="ECO:0000313" key="2">
    <source>
        <dbReference type="EMBL" id="TNN30339.1"/>
    </source>
</evidence>
<name>A0A4Z2ENL4_9TELE</name>
<evidence type="ECO:0000313" key="3">
    <source>
        <dbReference type="Proteomes" id="UP000314294"/>
    </source>
</evidence>
<feature type="region of interest" description="Disordered" evidence="1">
    <location>
        <begin position="88"/>
        <end position="118"/>
    </location>
</feature>
<evidence type="ECO:0000256" key="1">
    <source>
        <dbReference type="SAM" id="MobiDB-lite"/>
    </source>
</evidence>
<organism evidence="2 3">
    <name type="scientific">Liparis tanakae</name>
    <name type="common">Tanaka's snailfish</name>
    <dbReference type="NCBI Taxonomy" id="230148"/>
    <lineage>
        <taxon>Eukaryota</taxon>
        <taxon>Metazoa</taxon>
        <taxon>Chordata</taxon>
        <taxon>Craniata</taxon>
        <taxon>Vertebrata</taxon>
        <taxon>Euteleostomi</taxon>
        <taxon>Actinopterygii</taxon>
        <taxon>Neopterygii</taxon>
        <taxon>Teleostei</taxon>
        <taxon>Neoteleostei</taxon>
        <taxon>Acanthomorphata</taxon>
        <taxon>Eupercaria</taxon>
        <taxon>Perciformes</taxon>
        <taxon>Cottioidei</taxon>
        <taxon>Cottales</taxon>
        <taxon>Liparidae</taxon>
        <taxon>Liparis</taxon>
    </lineage>
</organism>
<dbReference type="AlphaFoldDB" id="A0A4Z2ENL4"/>
<dbReference type="Proteomes" id="UP000314294">
    <property type="component" value="Unassembled WGS sequence"/>
</dbReference>
<sequence length="131" mass="13705">MLKGNFPGSGPVGLEVSALGNTEPWMVVETRAETVSRWRSGEAEPTELSEDALESLPLRCGFDPFSGALRGVVVDPVGVPTPFTVTPGDVAFGRGEGGEEEEEESTGVSDFEAPDWTGAGGARHLILLGCD</sequence>
<reference evidence="2 3" key="1">
    <citation type="submission" date="2019-03" db="EMBL/GenBank/DDBJ databases">
        <title>First draft genome of Liparis tanakae, snailfish: a comprehensive survey of snailfish specific genes.</title>
        <authorList>
            <person name="Kim W."/>
            <person name="Song I."/>
            <person name="Jeong J.-H."/>
            <person name="Kim D."/>
            <person name="Kim S."/>
            <person name="Ryu S."/>
            <person name="Song J.Y."/>
            <person name="Lee S.K."/>
        </authorList>
    </citation>
    <scope>NUCLEOTIDE SEQUENCE [LARGE SCALE GENOMIC DNA]</scope>
    <source>
        <tissue evidence="2">Muscle</tissue>
    </source>
</reference>